<organism evidence="2 3">
    <name type="scientific">Anopheles christyi</name>
    <dbReference type="NCBI Taxonomy" id="43041"/>
    <lineage>
        <taxon>Eukaryota</taxon>
        <taxon>Metazoa</taxon>
        <taxon>Ecdysozoa</taxon>
        <taxon>Arthropoda</taxon>
        <taxon>Hexapoda</taxon>
        <taxon>Insecta</taxon>
        <taxon>Pterygota</taxon>
        <taxon>Neoptera</taxon>
        <taxon>Endopterygota</taxon>
        <taxon>Diptera</taxon>
        <taxon>Nematocera</taxon>
        <taxon>Culicoidea</taxon>
        <taxon>Culicidae</taxon>
        <taxon>Anophelinae</taxon>
        <taxon>Anopheles</taxon>
    </lineage>
</organism>
<name>A0A182KDG2_9DIPT</name>
<evidence type="ECO:0000313" key="2">
    <source>
        <dbReference type="EnsemblMetazoa" id="ACHR008799-PA"/>
    </source>
</evidence>
<keyword evidence="1" id="KW-0732">Signal</keyword>
<proteinExistence type="predicted"/>
<dbReference type="Proteomes" id="UP000075881">
    <property type="component" value="Unassembled WGS sequence"/>
</dbReference>
<sequence>MKPVAIFACLIALIFTLQNAHCEIYYNYNYNNTYNTSLNYQQLVLMHIPTQPIPVDRTKSSRSVVLPVQRLAQILMMYQNHVLQIVFEDASASRDSSESLNMANVSRSMKSTLHFLLLALLIVAVIADGEKCGGENEY</sequence>
<reference evidence="2" key="2">
    <citation type="submission" date="2020-05" db="UniProtKB">
        <authorList>
            <consortium name="EnsemblMetazoa"/>
        </authorList>
    </citation>
    <scope>IDENTIFICATION</scope>
    <source>
        <strain evidence="2">ACHKN1017</strain>
    </source>
</reference>
<feature type="signal peptide" evidence="1">
    <location>
        <begin position="1"/>
        <end position="22"/>
    </location>
</feature>
<dbReference type="AlphaFoldDB" id="A0A182KDG2"/>
<dbReference type="EnsemblMetazoa" id="ACHR008799-RA">
    <property type="protein sequence ID" value="ACHR008799-PA"/>
    <property type="gene ID" value="ACHR008799"/>
</dbReference>
<accession>A0A182KDG2</accession>
<feature type="chain" id="PRO_5008125363" evidence="1">
    <location>
        <begin position="23"/>
        <end position="138"/>
    </location>
</feature>
<evidence type="ECO:0000313" key="3">
    <source>
        <dbReference type="Proteomes" id="UP000075881"/>
    </source>
</evidence>
<keyword evidence="3" id="KW-1185">Reference proteome</keyword>
<protein>
    <submittedName>
        <fullName evidence="2">Uncharacterized protein</fullName>
    </submittedName>
</protein>
<dbReference type="VEuPathDB" id="VectorBase:ACHR008799"/>
<evidence type="ECO:0000256" key="1">
    <source>
        <dbReference type="SAM" id="SignalP"/>
    </source>
</evidence>
<reference evidence="3" key="1">
    <citation type="submission" date="2013-03" db="EMBL/GenBank/DDBJ databases">
        <title>The Genome Sequence of Anopheles christyi ACHKN1017.</title>
        <authorList>
            <consortium name="The Broad Institute Genomics Platform"/>
            <person name="Neafsey D.E."/>
            <person name="Besansky N."/>
            <person name="Walker B."/>
            <person name="Young S.K."/>
            <person name="Zeng Q."/>
            <person name="Gargeya S."/>
            <person name="Fitzgerald M."/>
            <person name="Haas B."/>
            <person name="Abouelleil A."/>
            <person name="Allen A.W."/>
            <person name="Alvarado L."/>
            <person name="Arachchi H.M."/>
            <person name="Berlin A.M."/>
            <person name="Chapman S.B."/>
            <person name="Gainer-Dewar J."/>
            <person name="Goldberg J."/>
            <person name="Griggs A."/>
            <person name="Gujja S."/>
            <person name="Hansen M."/>
            <person name="Howarth C."/>
            <person name="Imamovic A."/>
            <person name="Ireland A."/>
            <person name="Larimer J."/>
            <person name="McCowan C."/>
            <person name="Murphy C."/>
            <person name="Pearson M."/>
            <person name="Poon T.W."/>
            <person name="Priest M."/>
            <person name="Roberts A."/>
            <person name="Saif S."/>
            <person name="Shea T."/>
            <person name="Sisk P."/>
            <person name="Sykes S."/>
            <person name="Wortman J."/>
            <person name="Nusbaum C."/>
            <person name="Birren B."/>
        </authorList>
    </citation>
    <scope>NUCLEOTIDE SEQUENCE [LARGE SCALE GENOMIC DNA]</scope>
    <source>
        <strain evidence="3">ACHKN1017</strain>
    </source>
</reference>